<evidence type="ECO:0000259" key="15">
    <source>
        <dbReference type="PROSITE" id="PS51977"/>
    </source>
</evidence>
<proteinExistence type="inferred from homology"/>
<feature type="domain" description="WGR" evidence="15">
    <location>
        <begin position="380"/>
        <end position="480"/>
    </location>
</feature>
<protein>
    <recommendedName>
        <fullName evidence="11">Poly [ADP-ribose] polymerase</fullName>
        <shortName evidence="11">PARP</shortName>
        <ecNumber evidence="11">2.4.2.-</ecNumber>
    </recommendedName>
</protein>
<dbReference type="Pfam" id="PF05406">
    <property type="entry name" value="WGR"/>
    <property type="match status" value="1"/>
</dbReference>
<evidence type="ECO:0000259" key="12">
    <source>
        <dbReference type="PROSITE" id="PS50172"/>
    </source>
</evidence>
<keyword evidence="7 11" id="KW-0520">NAD</keyword>
<dbReference type="InterPro" id="IPR012317">
    <property type="entry name" value="Poly(ADP-ribose)pol_cat_dom"/>
</dbReference>
<dbReference type="PANTHER" id="PTHR10459:SF106">
    <property type="entry name" value="PROTEIN ADP-RIBOSYLTRANSFERASE PARP3"/>
    <property type="match status" value="1"/>
</dbReference>
<organism evidence="16 17">
    <name type="scientific">Zingiber officinale</name>
    <name type="common">Ginger</name>
    <name type="synonym">Amomum zingiber</name>
    <dbReference type="NCBI Taxonomy" id="94328"/>
    <lineage>
        <taxon>Eukaryota</taxon>
        <taxon>Viridiplantae</taxon>
        <taxon>Streptophyta</taxon>
        <taxon>Embryophyta</taxon>
        <taxon>Tracheophyta</taxon>
        <taxon>Spermatophyta</taxon>
        <taxon>Magnoliopsida</taxon>
        <taxon>Liliopsida</taxon>
        <taxon>Zingiberales</taxon>
        <taxon>Zingiberaceae</taxon>
        <taxon>Zingiber</taxon>
    </lineage>
</organism>
<dbReference type="SUPFAM" id="SSF142921">
    <property type="entry name" value="WGR domain-like"/>
    <property type="match status" value="1"/>
</dbReference>
<evidence type="ECO:0000256" key="8">
    <source>
        <dbReference type="ARBA" id="ARBA00023242"/>
    </source>
</evidence>
<dbReference type="InterPro" id="IPR036420">
    <property type="entry name" value="BRCT_dom_sf"/>
</dbReference>
<feature type="domain" description="BRCT" evidence="12">
    <location>
        <begin position="270"/>
        <end position="333"/>
    </location>
</feature>
<comment type="caution">
    <text evidence="16">The sequence shown here is derived from an EMBL/GenBank/DDBJ whole genome shotgun (WGS) entry which is preliminary data.</text>
</comment>
<keyword evidence="5 11" id="KW-0808">Transferase</keyword>
<dbReference type="GO" id="GO:0016779">
    <property type="term" value="F:nucleotidyltransferase activity"/>
    <property type="evidence" value="ECO:0007669"/>
    <property type="project" value="UniProtKB-KW"/>
</dbReference>
<evidence type="ECO:0000256" key="1">
    <source>
        <dbReference type="ARBA" id="ARBA00000438"/>
    </source>
</evidence>
<dbReference type="Pfam" id="PF00644">
    <property type="entry name" value="PARP"/>
    <property type="match status" value="1"/>
</dbReference>
<sequence length="872" mass="99311">MQLLLGEVPVIAVGYHLVRRDHKWESRLPIVSWETDESRKLRSTTRGRSVRSLDHSLSSLDLLGNLKWPSPLFLLFFLSLSSPWWWWWPDFRRRGGSFWVVFILEDRRPHDVQGEARNTAEDLEGWCTWRTKWVKADEMARTLWAPESNCKARADGLLGLLELENFPTCESCLEGKMTKRPFKTKGAHSELSGLFYSPKDQKEKRGRWEGKEHLVLSGVRVWLSKQFDMKDLGECAHILGIKVIRDLPYTSVVGRLIRTRDYMLEVEPLHGGVTSPSVISHTMVRPSGAEGRIGRSCRVASTYTERGIPVVTEKWLIDSIEKKQSQSLDAYDVSNLAPEGRGIPWDKMDPGEEAIESLTAEIKLHGKRCVHSDSRLREQGGTVFEKDGVVYSCAFSQYDHGRGNNEYCILQLVQVPGKNVHLYYKQGRAGEDATADESIEEWNSVGDGVREFTRLFELFTGNECEPWEREKKFQKKQLKFYPVDMGDGVDVRHGGLGLRQLGVAVAHCELEPLVANLMKVLCSQEIYRYALMEMGYDSPHLPMGMLTDLHLKRCEEELLKFREEIEKASTSEVEARLLWDDFSSKWFTLMHSARPFGLRSYRDLADHVAAGLERIRDVNVASRLVEDASGHATVIDPLSDRYRKLGCSITPVEREEEAYKMIVKYLETTYEPVKVGDVVYGVSVENIFSIQSSAGPSYEEIKRLPNKILLWCGTRTANLLRHLQRGLLPAVCQIPVPGYMFGRAIVCSDASAEAARYGYTAADRPEGFLLLGIVSLGERMIEMSTVPEVSANKKLEEEKVSVKGLGKKRPEESEHFWWDADVKVPCGRLVESEHRDSPLEYNEYAVYDPKQVCMRFVVAVKYIVMEGELQPI</sequence>
<reference evidence="16 17" key="1">
    <citation type="submission" date="2020-08" db="EMBL/GenBank/DDBJ databases">
        <title>Plant Genome Project.</title>
        <authorList>
            <person name="Zhang R.-G."/>
        </authorList>
    </citation>
    <scope>NUCLEOTIDE SEQUENCE [LARGE SCALE GENOMIC DNA]</scope>
    <source>
        <tissue evidence="16">Rhizome</tissue>
    </source>
</reference>
<dbReference type="GO" id="GO:0070212">
    <property type="term" value="P:protein poly-ADP-ribosylation"/>
    <property type="evidence" value="ECO:0007669"/>
    <property type="project" value="TreeGrafter"/>
</dbReference>
<evidence type="ECO:0000256" key="3">
    <source>
        <dbReference type="ARBA" id="ARBA00004123"/>
    </source>
</evidence>
<comment type="function">
    <text evidence="10">Involved in the base excision repair (BER) pathway, by catalyzing the poly(ADP-ribosyl)ation of a limited number of acceptor proteins involved in chromatin architecture and in DNA metabolism. This modification follows DNA damages and appears as an obligatory step in a detection/signaling pathway leading to the reparation of DNA strand breaks.</text>
</comment>
<dbReference type="GO" id="GO:0005730">
    <property type="term" value="C:nucleolus"/>
    <property type="evidence" value="ECO:0007669"/>
    <property type="project" value="TreeGrafter"/>
</dbReference>
<evidence type="ECO:0000256" key="11">
    <source>
        <dbReference type="RuleBase" id="RU362114"/>
    </source>
</evidence>
<dbReference type="FunFam" id="3.90.228.10:FF:000010">
    <property type="entry name" value="Poly [ADP-ribose] polymerase"/>
    <property type="match status" value="1"/>
</dbReference>
<dbReference type="GO" id="GO:1990404">
    <property type="term" value="F:NAD+-protein mono-ADP-ribosyltransferase activity"/>
    <property type="evidence" value="ECO:0007669"/>
    <property type="project" value="TreeGrafter"/>
</dbReference>
<dbReference type="InterPro" id="IPR001357">
    <property type="entry name" value="BRCT_dom"/>
</dbReference>
<dbReference type="PROSITE" id="PS50172">
    <property type="entry name" value="BRCT"/>
    <property type="match status" value="1"/>
</dbReference>
<dbReference type="PROSITE" id="PS51060">
    <property type="entry name" value="PARP_ALPHA_HD"/>
    <property type="match status" value="1"/>
</dbReference>
<dbReference type="SUPFAM" id="SSF56399">
    <property type="entry name" value="ADP-ribosylation"/>
    <property type="match status" value="1"/>
</dbReference>
<dbReference type="SMART" id="SM00773">
    <property type="entry name" value="WGR"/>
    <property type="match status" value="1"/>
</dbReference>
<keyword evidence="8" id="KW-0539">Nucleus</keyword>
<evidence type="ECO:0000259" key="14">
    <source>
        <dbReference type="PROSITE" id="PS51060"/>
    </source>
</evidence>
<evidence type="ECO:0000256" key="6">
    <source>
        <dbReference type="ARBA" id="ARBA00022695"/>
    </source>
</evidence>
<dbReference type="SUPFAM" id="SSF47587">
    <property type="entry name" value="Domain of poly(ADP-ribose) polymerase"/>
    <property type="match status" value="1"/>
</dbReference>
<dbReference type="InterPro" id="IPR008893">
    <property type="entry name" value="WGR_domain"/>
</dbReference>
<keyword evidence="4 11" id="KW-0328">Glycosyltransferase</keyword>
<keyword evidence="17" id="KW-1185">Reference proteome</keyword>
<feature type="domain" description="PARP catalytic" evidence="13">
    <location>
        <begin position="636"/>
        <end position="871"/>
    </location>
</feature>
<dbReference type="Proteomes" id="UP000734854">
    <property type="component" value="Unassembled WGS sequence"/>
</dbReference>
<evidence type="ECO:0000256" key="9">
    <source>
        <dbReference type="ARBA" id="ARBA00024347"/>
    </source>
</evidence>
<dbReference type="EMBL" id="JACMSC010000015">
    <property type="protein sequence ID" value="KAG6485958.1"/>
    <property type="molecule type" value="Genomic_DNA"/>
</dbReference>
<dbReference type="GO" id="GO:0006302">
    <property type="term" value="P:double-strand break repair"/>
    <property type="evidence" value="ECO:0007669"/>
    <property type="project" value="TreeGrafter"/>
</dbReference>
<dbReference type="Pfam" id="PF02877">
    <property type="entry name" value="PARP_reg"/>
    <property type="match status" value="1"/>
</dbReference>
<dbReference type="EC" id="2.4.2.-" evidence="11"/>
<evidence type="ECO:0000259" key="13">
    <source>
        <dbReference type="PROSITE" id="PS51059"/>
    </source>
</evidence>
<dbReference type="SUPFAM" id="SSF52113">
    <property type="entry name" value="BRCT domain"/>
    <property type="match status" value="1"/>
</dbReference>
<comment type="similarity">
    <text evidence="9">Belongs to the ARTD/PARP family.</text>
</comment>
<evidence type="ECO:0000256" key="4">
    <source>
        <dbReference type="ARBA" id="ARBA00022676"/>
    </source>
</evidence>
<evidence type="ECO:0000256" key="7">
    <source>
        <dbReference type="ARBA" id="ARBA00023027"/>
    </source>
</evidence>
<dbReference type="Gene3D" id="3.90.228.10">
    <property type="match status" value="1"/>
</dbReference>
<comment type="catalytic activity">
    <reaction evidence="1">
        <text>L-aspartyl-[protein] + NAD(+) = 4-O-(ADP-D-ribosyl)-L-aspartyl-[protein] + nicotinamide</text>
        <dbReference type="Rhea" id="RHEA:54424"/>
        <dbReference type="Rhea" id="RHEA-COMP:9867"/>
        <dbReference type="Rhea" id="RHEA-COMP:13832"/>
        <dbReference type="ChEBI" id="CHEBI:17154"/>
        <dbReference type="ChEBI" id="CHEBI:29961"/>
        <dbReference type="ChEBI" id="CHEBI:57540"/>
        <dbReference type="ChEBI" id="CHEBI:138102"/>
    </reaction>
</comment>
<dbReference type="AlphaFoldDB" id="A0A8J5KJI9"/>
<comment type="catalytic activity">
    <reaction evidence="2">
        <text>L-glutamyl-[protein] + NAD(+) = 5-O-(ADP-D-ribosyl)-L-glutamyl-[protein] + nicotinamide</text>
        <dbReference type="Rhea" id="RHEA:58224"/>
        <dbReference type="Rhea" id="RHEA-COMP:10208"/>
        <dbReference type="Rhea" id="RHEA-COMP:15089"/>
        <dbReference type="ChEBI" id="CHEBI:17154"/>
        <dbReference type="ChEBI" id="CHEBI:29973"/>
        <dbReference type="ChEBI" id="CHEBI:57540"/>
        <dbReference type="ChEBI" id="CHEBI:142540"/>
    </reaction>
</comment>
<dbReference type="InterPro" id="IPR050800">
    <property type="entry name" value="ARTD/PARP"/>
</dbReference>
<evidence type="ECO:0000256" key="10">
    <source>
        <dbReference type="ARBA" id="ARBA00024945"/>
    </source>
</evidence>
<evidence type="ECO:0000256" key="5">
    <source>
        <dbReference type="ARBA" id="ARBA00022679"/>
    </source>
</evidence>
<dbReference type="PROSITE" id="PS51059">
    <property type="entry name" value="PARP_CATALYTIC"/>
    <property type="match status" value="1"/>
</dbReference>
<dbReference type="GO" id="GO:0003950">
    <property type="term" value="F:NAD+ poly-ADP-ribosyltransferase activity"/>
    <property type="evidence" value="ECO:0007669"/>
    <property type="project" value="UniProtKB-UniRule"/>
</dbReference>
<name>A0A8J5KJI9_ZINOF</name>
<feature type="domain" description="PARP alpha-helical" evidence="14">
    <location>
        <begin position="507"/>
        <end position="626"/>
    </location>
</feature>
<gene>
    <name evidence="16" type="ORF">ZIOFF_054525</name>
</gene>
<dbReference type="PANTHER" id="PTHR10459">
    <property type="entry name" value="DNA LIGASE"/>
    <property type="match status" value="1"/>
</dbReference>
<comment type="subcellular location">
    <subcellularLocation>
        <location evidence="3">Nucleus</location>
    </subcellularLocation>
</comment>
<evidence type="ECO:0000313" key="17">
    <source>
        <dbReference type="Proteomes" id="UP000734854"/>
    </source>
</evidence>
<dbReference type="PROSITE" id="PS51977">
    <property type="entry name" value="WGR"/>
    <property type="match status" value="1"/>
</dbReference>
<dbReference type="CDD" id="cd01437">
    <property type="entry name" value="parp_like"/>
    <property type="match status" value="1"/>
</dbReference>
<dbReference type="Gene3D" id="1.20.142.10">
    <property type="entry name" value="Poly(ADP-ribose) polymerase, regulatory domain"/>
    <property type="match status" value="1"/>
</dbReference>
<keyword evidence="6" id="KW-0548">Nucleotidyltransferase</keyword>
<dbReference type="InterPro" id="IPR036616">
    <property type="entry name" value="Poly(ADP-ribose)pol_reg_dom_sf"/>
</dbReference>
<evidence type="ECO:0000256" key="2">
    <source>
        <dbReference type="ARBA" id="ARBA00000459"/>
    </source>
</evidence>
<dbReference type="InterPro" id="IPR036930">
    <property type="entry name" value="WGR_dom_sf"/>
</dbReference>
<evidence type="ECO:0000313" key="16">
    <source>
        <dbReference type="EMBL" id="KAG6485958.1"/>
    </source>
</evidence>
<dbReference type="InterPro" id="IPR004102">
    <property type="entry name" value="Poly(ADP-ribose)pol_reg_dom"/>
</dbReference>
<accession>A0A8J5KJI9</accession>